<dbReference type="PANTHER" id="PTHR30035">
    <property type="entry name" value="LIPOPROTEIN VACJ-RELATED"/>
    <property type="match status" value="1"/>
</dbReference>
<dbReference type="Pfam" id="PF04333">
    <property type="entry name" value="MlaA"/>
    <property type="match status" value="1"/>
</dbReference>
<comment type="caution">
    <text evidence="4">The sequence shown here is derived from an EMBL/GenBank/DDBJ whole genome shotgun (WGS) entry which is preliminary data.</text>
</comment>
<keyword evidence="4" id="KW-0449">Lipoprotein</keyword>
<evidence type="ECO:0000256" key="3">
    <source>
        <dbReference type="SAM" id="MobiDB-lite"/>
    </source>
</evidence>
<reference evidence="4 5" key="1">
    <citation type="journal article" date="2015" name="Antonie Van Leeuwenhoek">
        <title>Lampropedia puyangensis sp. nov., isolated from symptomatic bark of Populus ? euramericana canker and emended description of Lampropedia hyalina (Ehrenberg 1832) Lee et al. 2004.</title>
        <authorList>
            <person name="Li Y."/>
            <person name="Wang T."/>
            <person name="Piao C.G."/>
            <person name="Wang L.F."/>
            <person name="Tian G.Z."/>
            <person name="Zhu T.H."/>
            <person name="Guo M.W."/>
        </authorList>
    </citation>
    <scope>NUCLEOTIDE SEQUENCE [LARGE SCALE GENOMIC DNA]</scope>
    <source>
        <strain evidence="4 5">2-bin</strain>
    </source>
</reference>
<feature type="compositionally biased region" description="Acidic residues" evidence="3">
    <location>
        <begin position="251"/>
        <end position="264"/>
    </location>
</feature>
<dbReference type="GO" id="GO:0016020">
    <property type="term" value="C:membrane"/>
    <property type="evidence" value="ECO:0007669"/>
    <property type="project" value="InterPro"/>
</dbReference>
<dbReference type="EMBL" id="STFG01000008">
    <property type="protein sequence ID" value="THU01560.1"/>
    <property type="molecule type" value="Genomic_DNA"/>
</dbReference>
<dbReference type="Proteomes" id="UP000308917">
    <property type="component" value="Unassembled WGS sequence"/>
</dbReference>
<sequence length="278" mass="30253">MTHQQTTSGRIDFTVISGLRFGVTALLACAVLAGCSTTGSQGHGQSPQDPYESFNRSIYSFNEGLDRNVLRPIARGYEQVVPTPARTGVSNFFGNLGDAWSFVNNTLQFKGEAAMSSFFRVAVNSTFGLGGLLDVATEMRLERYKTDFGMTLGHWGVPTGPYLMLPLLGPSTVRDTAALPADYYGNPLTHLSPSSHRYALTGLRIVNTRANLLGTTDLLEEAAVDPYIMMRDFYLAQRVSGEASDGKLDDDYYDEDDGVLPDDSAEIKVPAVPEVKTQ</sequence>
<dbReference type="PANTHER" id="PTHR30035:SF3">
    <property type="entry name" value="INTERMEMBRANE PHOSPHOLIPID TRANSPORT SYSTEM LIPOPROTEIN MLAA"/>
    <property type="match status" value="1"/>
</dbReference>
<name>A0A4S8F2M8_9BURK</name>
<dbReference type="OrthoDB" id="9785326at2"/>
<comment type="similarity">
    <text evidence="1">Belongs to the MlaA family.</text>
</comment>
<proteinExistence type="inferred from homology"/>
<evidence type="ECO:0000313" key="4">
    <source>
        <dbReference type="EMBL" id="THU01560.1"/>
    </source>
</evidence>
<evidence type="ECO:0000256" key="1">
    <source>
        <dbReference type="ARBA" id="ARBA00010634"/>
    </source>
</evidence>
<evidence type="ECO:0000256" key="2">
    <source>
        <dbReference type="ARBA" id="ARBA00022729"/>
    </source>
</evidence>
<accession>A0A4S8F2M8</accession>
<feature type="region of interest" description="Disordered" evidence="3">
    <location>
        <begin position="242"/>
        <end position="278"/>
    </location>
</feature>
<dbReference type="InterPro" id="IPR007428">
    <property type="entry name" value="MlaA"/>
</dbReference>
<protein>
    <submittedName>
        <fullName evidence="4">VacJ family lipoprotein</fullName>
    </submittedName>
</protein>
<keyword evidence="2" id="KW-0732">Signal</keyword>
<dbReference type="AlphaFoldDB" id="A0A4S8F2M8"/>
<evidence type="ECO:0000313" key="5">
    <source>
        <dbReference type="Proteomes" id="UP000308917"/>
    </source>
</evidence>
<keyword evidence="5" id="KW-1185">Reference proteome</keyword>
<gene>
    <name evidence="4" type="ORF">E9531_08885</name>
</gene>
<organism evidence="4 5">
    <name type="scientific">Lampropedia puyangensis</name>
    <dbReference type="NCBI Taxonomy" id="1330072"/>
    <lineage>
        <taxon>Bacteria</taxon>
        <taxon>Pseudomonadati</taxon>
        <taxon>Pseudomonadota</taxon>
        <taxon>Betaproteobacteria</taxon>
        <taxon>Burkholderiales</taxon>
        <taxon>Comamonadaceae</taxon>
        <taxon>Lampropedia</taxon>
    </lineage>
</organism>
<dbReference type="PRINTS" id="PR01805">
    <property type="entry name" value="VACJLIPOPROT"/>
</dbReference>
<dbReference type="GO" id="GO:0120010">
    <property type="term" value="P:intermembrane phospholipid transfer"/>
    <property type="evidence" value="ECO:0007669"/>
    <property type="project" value="TreeGrafter"/>
</dbReference>